<accession>A0A8T0GK64</accession>
<proteinExistence type="predicted"/>
<feature type="region of interest" description="Disordered" evidence="1">
    <location>
        <begin position="1"/>
        <end position="25"/>
    </location>
</feature>
<dbReference type="Proteomes" id="UP000822688">
    <property type="component" value="Chromosome 10"/>
</dbReference>
<sequence length="145" mass="16359">MVKLSQARKPGPSSEPFSKISSGSKVERHSTKLPVLSYLLPYASRNHGTLELFFLHTFWLHLPRRWSKSFDSLIVVRSGVFSALGKQKSSPRRASGTTGIKERDIETSIASLHGNLPEHRMINRHPDCCTKSCPWVVHVEIYVCC</sequence>
<evidence type="ECO:0000256" key="1">
    <source>
        <dbReference type="SAM" id="MobiDB-lite"/>
    </source>
</evidence>
<dbReference type="EMBL" id="CM026431">
    <property type="protein sequence ID" value="KAG0558965.1"/>
    <property type="molecule type" value="Genomic_DNA"/>
</dbReference>
<keyword evidence="3" id="KW-1185">Reference proteome</keyword>
<dbReference type="AlphaFoldDB" id="A0A8T0GK64"/>
<name>A0A8T0GK64_CERPU</name>
<organism evidence="2 3">
    <name type="scientific">Ceratodon purpureus</name>
    <name type="common">Fire moss</name>
    <name type="synonym">Dicranum purpureum</name>
    <dbReference type="NCBI Taxonomy" id="3225"/>
    <lineage>
        <taxon>Eukaryota</taxon>
        <taxon>Viridiplantae</taxon>
        <taxon>Streptophyta</taxon>
        <taxon>Embryophyta</taxon>
        <taxon>Bryophyta</taxon>
        <taxon>Bryophytina</taxon>
        <taxon>Bryopsida</taxon>
        <taxon>Dicranidae</taxon>
        <taxon>Pseudoditrichales</taxon>
        <taxon>Ditrichaceae</taxon>
        <taxon>Ceratodon</taxon>
    </lineage>
</organism>
<reference evidence="2" key="1">
    <citation type="submission" date="2020-06" db="EMBL/GenBank/DDBJ databases">
        <title>WGS assembly of Ceratodon purpureus strain R40.</title>
        <authorList>
            <person name="Carey S.B."/>
            <person name="Jenkins J."/>
            <person name="Shu S."/>
            <person name="Lovell J.T."/>
            <person name="Sreedasyam A."/>
            <person name="Maumus F."/>
            <person name="Tiley G.P."/>
            <person name="Fernandez-Pozo N."/>
            <person name="Barry K."/>
            <person name="Chen C."/>
            <person name="Wang M."/>
            <person name="Lipzen A."/>
            <person name="Daum C."/>
            <person name="Saski C.A."/>
            <person name="Payton A.C."/>
            <person name="Mcbreen J.C."/>
            <person name="Conrad R.E."/>
            <person name="Kollar L.M."/>
            <person name="Olsson S."/>
            <person name="Huttunen S."/>
            <person name="Landis J.B."/>
            <person name="Wickett N.J."/>
            <person name="Johnson M.G."/>
            <person name="Rensing S.A."/>
            <person name="Grimwood J."/>
            <person name="Schmutz J."/>
            <person name="Mcdaniel S.F."/>
        </authorList>
    </citation>
    <scope>NUCLEOTIDE SEQUENCE</scope>
    <source>
        <strain evidence="2">R40</strain>
    </source>
</reference>
<protein>
    <submittedName>
        <fullName evidence="2">Uncharacterized protein</fullName>
    </submittedName>
</protein>
<comment type="caution">
    <text evidence="2">The sequence shown here is derived from an EMBL/GenBank/DDBJ whole genome shotgun (WGS) entry which is preliminary data.</text>
</comment>
<evidence type="ECO:0000313" key="3">
    <source>
        <dbReference type="Proteomes" id="UP000822688"/>
    </source>
</evidence>
<feature type="compositionally biased region" description="Polar residues" evidence="1">
    <location>
        <begin position="15"/>
        <end position="24"/>
    </location>
</feature>
<gene>
    <name evidence="2" type="ORF">KC19_10G068200</name>
</gene>
<evidence type="ECO:0000313" key="2">
    <source>
        <dbReference type="EMBL" id="KAG0558965.1"/>
    </source>
</evidence>